<dbReference type="Proteomes" id="UP000034022">
    <property type="component" value="Unassembled WGS sequence"/>
</dbReference>
<evidence type="ECO:0000313" key="3">
    <source>
        <dbReference type="Proteomes" id="UP000034022"/>
    </source>
</evidence>
<feature type="compositionally biased region" description="Polar residues" evidence="1">
    <location>
        <begin position="9"/>
        <end position="23"/>
    </location>
</feature>
<reference evidence="2 3" key="1">
    <citation type="journal article" date="2015" name="Nature">
        <title>rRNA introns, odd ribosomes, and small enigmatic genomes across a large radiation of phyla.</title>
        <authorList>
            <person name="Brown C.T."/>
            <person name="Hug L.A."/>
            <person name="Thomas B.C."/>
            <person name="Sharon I."/>
            <person name="Castelle C.J."/>
            <person name="Singh A."/>
            <person name="Wilkins M.J."/>
            <person name="Williams K.H."/>
            <person name="Banfield J.F."/>
        </authorList>
    </citation>
    <scope>NUCLEOTIDE SEQUENCE [LARGE SCALE GENOMIC DNA]</scope>
</reference>
<name>A0A0G0JSK1_9BACT</name>
<evidence type="ECO:0000256" key="1">
    <source>
        <dbReference type="SAM" id="MobiDB-lite"/>
    </source>
</evidence>
<protein>
    <submittedName>
        <fullName evidence="2">Uncharacterized protein</fullName>
    </submittedName>
</protein>
<comment type="caution">
    <text evidence="2">The sequence shown here is derived from an EMBL/GenBank/DDBJ whole genome shotgun (WGS) entry which is preliminary data.</text>
</comment>
<dbReference type="EMBL" id="LBUU01000012">
    <property type="protein sequence ID" value="KKQ69607.1"/>
    <property type="molecule type" value="Genomic_DNA"/>
</dbReference>
<gene>
    <name evidence="2" type="ORF">US91_C0012G0021</name>
</gene>
<sequence>MPEDKKEILNNNQENIPNVSINESAEDNPENIGRFEQVKPAEIILEKPEQKLEEILDMDDGELGGIVSAGQQRKMSTARAKEIEKVLEKGLDDIYLAMPVEKRAIFKSTGEKTISQINGLIEAGKVNMKKVIDLIRSWLSLIPGVNKFFLEQEAKIKADEILNLSKKNNFNEEN</sequence>
<evidence type="ECO:0000313" key="2">
    <source>
        <dbReference type="EMBL" id="KKQ69607.1"/>
    </source>
</evidence>
<accession>A0A0G0JSK1</accession>
<proteinExistence type="predicted"/>
<feature type="region of interest" description="Disordered" evidence="1">
    <location>
        <begin position="1"/>
        <end position="30"/>
    </location>
</feature>
<organism evidence="2 3">
    <name type="scientific">Candidatus Falkowbacteria bacterium GW2011_GWE1_38_31</name>
    <dbReference type="NCBI Taxonomy" id="1618638"/>
    <lineage>
        <taxon>Bacteria</taxon>
        <taxon>Candidatus Falkowiibacteriota</taxon>
    </lineage>
</organism>
<dbReference type="AlphaFoldDB" id="A0A0G0JSK1"/>